<sequence>MTPAIKFDHVTFQYDSQAEPTLYDINLTITPGEKLLIVGPSGSGKSTLGNLINGLIPHALRGQLTGRVTVAGQDVAASSLAALSRHVGTVLQDPDSQFVGLTTAEDIAFALENDAIAPARMRQQVAHWAATLNLSQQLELSPQALSGGQKQRTAMAGVLIDEGEILLFDEPLAALDPATGKRAIALIDALHRQFNMTVVIIEHRLEDVLTQPVDRVIVMDGGRIQADLTPEALLQSDWLRRVGLRAPLYLEALTAAGIERATITNIADAATVSAPQLKTRLTNWLGAQAPPVARATQAPLLTIQDLTFGYPRGRQLFAHFDLTINRGDMLALVGANGVGKSTLSQLITGFVAPKSGQLRFNGQDLAALSVKERADHIGYIMQDPNQMLSKLQLSDEVALGLTLRHADAATIQAKVAQALQICGLYPFRNWPISALSFGQKKRATIASILTLDPELLILDEPTAGQDWRHYTAMMRFLETLNQQHGITMLLITHDMHLMLEYATRTVVLGSQGLLLDAPPATVLSQPDIIAAASLAETSLYALAQRVGLDPQQFTAAVIANERQAAP</sequence>
<dbReference type="Gene3D" id="3.40.50.300">
    <property type="entry name" value="P-loop containing nucleotide triphosphate hydrolases"/>
    <property type="match status" value="2"/>
</dbReference>
<evidence type="ECO:0000256" key="7">
    <source>
        <dbReference type="ARBA" id="ARBA00022840"/>
    </source>
</evidence>
<keyword evidence="13" id="KW-1185">Reference proteome</keyword>
<dbReference type="InterPro" id="IPR050095">
    <property type="entry name" value="ECF_ABC_transporter_ATP-bd"/>
</dbReference>
<evidence type="ECO:0000256" key="9">
    <source>
        <dbReference type="ARBA" id="ARBA00023136"/>
    </source>
</evidence>
<evidence type="ECO:0000256" key="2">
    <source>
        <dbReference type="ARBA" id="ARBA00005417"/>
    </source>
</evidence>
<dbReference type="InterPro" id="IPR027417">
    <property type="entry name" value="P-loop_NTPase"/>
</dbReference>
<dbReference type="Proteomes" id="UP001597252">
    <property type="component" value="Unassembled WGS sequence"/>
</dbReference>
<proteinExistence type="inferred from homology"/>
<evidence type="ECO:0000256" key="4">
    <source>
        <dbReference type="ARBA" id="ARBA00022475"/>
    </source>
</evidence>
<dbReference type="PROSITE" id="PS00211">
    <property type="entry name" value="ABC_TRANSPORTER_1"/>
    <property type="match status" value="1"/>
</dbReference>
<evidence type="ECO:0000313" key="13">
    <source>
        <dbReference type="Proteomes" id="UP001597252"/>
    </source>
</evidence>
<dbReference type="Pfam" id="PF00005">
    <property type="entry name" value="ABC_tran"/>
    <property type="match status" value="2"/>
</dbReference>
<dbReference type="InterPro" id="IPR015856">
    <property type="entry name" value="ABC_transpr_CbiO/EcfA_su"/>
</dbReference>
<comment type="similarity">
    <text evidence="2">Belongs to the ABC transporter superfamily.</text>
</comment>
<dbReference type="PANTHER" id="PTHR43553">
    <property type="entry name" value="HEAVY METAL TRANSPORTER"/>
    <property type="match status" value="1"/>
</dbReference>
<dbReference type="InterPro" id="IPR022216">
    <property type="entry name" value="ABC_Co_transporter"/>
</dbReference>
<keyword evidence="7 12" id="KW-0067">ATP-binding</keyword>
<name>A0ABW4E7Q1_9LACO</name>
<feature type="domain" description="ABC transporter" evidence="11">
    <location>
        <begin position="5"/>
        <end position="246"/>
    </location>
</feature>
<dbReference type="SMART" id="SM00382">
    <property type="entry name" value="AAA"/>
    <property type="match status" value="2"/>
</dbReference>
<dbReference type="InterPro" id="IPR003593">
    <property type="entry name" value="AAA+_ATPase"/>
</dbReference>
<dbReference type="NCBIfam" id="NF010167">
    <property type="entry name" value="PRK13648.1"/>
    <property type="match status" value="2"/>
</dbReference>
<dbReference type="EMBL" id="JBHTON010000025">
    <property type="protein sequence ID" value="MFD1485253.1"/>
    <property type="molecule type" value="Genomic_DNA"/>
</dbReference>
<dbReference type="SUPFAM" id="SSF52540">
    <property type="entry name" value="P-loop containing nucleoside triphosphate hydrolases"/>
    <property type="match status" value="2"/>
</dbReference>
<dbReference type="InterPro" id="IPR003439">
    <property type="entry name" value="ABC_transporter-like_ATP-bd"/>
</dbReference>
<keyword evidence="8" id="KW-1278">Translocase</keyword>
<accession>A0ABW4E7Q1</accession>
<keyword evidence="5" id="KW-0677">Repeat</keyword>
<feature type="domain" description="ABC transporter" evidence="11">
    <location>
        <begin position="301"/>
        <end position="535"/>
    </location>
</feature>
<evidence type="ECO:0000256" key="5">
    <source>
        <dbReference type="ARBA" id="ARBA00022737"/>
    </source>
</evidence>
<evidence type="ECO:0000313" key="12">
    <source>
        <dbReference type="EMBL" id="MFD1485253.1"/>
    </source>
</evidence>
<keyword evidence="3" id="KW-0813">Transport</keyword>
<protein>
    <submittedName>
        <fullName evidence="12">ABC transporter ATP-binding protein</fullName>
    </submittedName>
</protein>
<dbReference type="CDD" id="cd03225">
    <property type="entry name" value="ABC_cobalt_CbiO_domain1"/>
    <property type="match status" value="2"/>
</dbReference>
<evidence type="ECO:0000256" key="1">
    <source>
        <dbReference type="ARBA" id="ARBA00004202"/>
    </source>
</evidence>
<comment type="subcellular location">
    <subcellularLocation>
        <location evidence="1">Cell membrane</location>
        <topology evidence="1">Peripheral membrane protein</topology>
    </subcellularLocation>
</comment>
<dbReference type="GO" id="GO:0005524">
    <property type="term" value="F:ATP binding"/>
    <property type="evidence" value="ECO:0007669"/>
    <property type="project" value="UniProtKB-KW"/>
</dbReference>
<keyword evidence="4" id="KW-1003">Cell membrane</keyword>
<evidence type="ECO:0000256" key="8">
    <source>
        <dbReference type="ARBA" id="ARBA00022967"/>
    </source>
</evidence>
<dbReference type="InterPro" id="IPR017871">
    <property type="entry name" value="ABC_transporter-like_CS"/>
</dbReference>
<reference evidence="13" key="1">
    <citation type="journal article" date="2019" name="Int. J. Syst. Evol. Microbiol.">
        <title>The Global Catalogue of Microorganisms (GCM) 10K type strain sequencing project: providing services to taxonomists for standard genome sequencing and annotation.</title>
        <authorList>
            <consortium name="The Broad Institute Genomics Platform"/>
            <consortium name="The Broad Institute Genome Sequencing Center for Infectious Disease"/>
            <person name="Wu L."/>
            <person name="Ma J."/>
        </authorList>
    </citation>
    <scope>NUCLEOTIDE SEQUENCE [LARGE SCALE GENOMIC DNA]</scope>
    <source>
        <strain evidence="13">CCM 8903</strain>
    </source>
</reference>
<comment type="function">
    <text evidence="10">Probably part of an ABC transporter complex. Responsible for energy coupling to the transport system.</text>
</comment>
<comment type="caution">
    <text evidence="12">The sequence shown here is derived from an EMBL/GenBank/DDBJ whole genome shotgun (WGS) entry which is preliminary data.</text>
</comment>
<keyword evidence="9" id="KW-0472">Membrane</keyword>
<dbReference type="RefSeq" id="WP_125753906.1">
    <property type="nucleotide sequence ID" value="NZ_JBHTON010000025.1"/>
</dbReference>
<organism evidence="12 13">
    <name type="scientific">Lacticaseibacillus baoqingensis</name>
    <dbReference type="NCBI Taxonomy" id="2486013"/>
    <lineage>
        <taxon>Bacteria</taxon>
        <taxon>Bacillati</taxon>
        <taxon>Bacillota</taxon>
        <taxon>Bacilli</taxon>
        <taxon>Lactobacillales</taxon>
        <taxon>Lactobacillaceae</taxon>
        <taxon>Lacticaseibacillus</taxon>
    </lineage>
</organism>
<keyword evidence="6" id="KW-0547">Nucleotide-binding</keyword>
<evidence type="ECO:0000259" key="11">
    <source>
        <dbReference type="PROSITE" id="PS50893"/>
    </source>
</evidence>
<dbReference type="Pfam" id="PF12558">
    <property type="entry name" value="DUF3744"/>
    <property type="match status" value="1"/>
</dbReference>
<gene>
    <name evidence="12" type="ORF">ACFQ5J_08425</name>
</gene>
<dbReference type="PANTHER" id="PTHR43553:SF26">
    <property type="entry name" value="ABC TRANSPORTER ATP-BINDING PROTEIN BC_2655-RELATED"/>
    <property type="match status" value="1"/>
</dbReference>
<dbReference type="PROSITE" id="PS50893">
    <property type="entry name" value="ABC_TRANSPORTER_2"/>
    <property type="match status" value="2"/>
</dbReference>
<evidence type="ECO:0000256" key="10">
    <source>
        <dbReference type="ARBA" id="ARBA00025157"/>
    </source>
</evidence>
<evidence type="ECO:0000256" key="3">
    <source>
        <dbReference type="ARBA" id="ARBA00022448"/>
    </source>
</evidence>
<evidence type="ECO:0000256" key="6">
    <source>
        <dbReference type="ARBA" id="ARBA00022741"/>
    </source>
</evidence>